<evidence type="ECO:0000256" key="20">
    <source>
        <dbReference type="ARBA" id="ARBA00076598"/>
    </source>
</evidence>
<keyword evidence="4" id="KW-0547">Nucleotide-binding</keyword>
<dbReference type="Proteomes" id="UP000029725">
    <property type="component" value="Unassembled WGS sequence"/>
</dbReference>
<evidence type="ECO:0000256" key="11">
    <source>
        <dbReference type="ARBA" id="ARBA00023163"/>
    </source>
</evidence>
<dbReference type="InterPro" id="IPR001161">
    <property type="entry name" value="XPB/Ssl2"/>
</dbReference>
<keyword evidence="13" id="KW-0413">Isomerase</keyword>
<dbReference type="FunFam" id="3.40.50.300:FF:000077">
    <property type="entry name" value="Probable DNA repair helicase RAD25"/>
    <property type="match status" value="1"/>
</dbReference>
<keyword evidence="9" id="KW-0805">Transcription regulation</keyword>
<dbReference type="GO" id="GO:0006289">
    <property type="term" value="P:nucleotide-excision repair"/>
    <property type="evidence" value="ECO:0007669"/>
    <property type="project" value="InterPro"/>
</dbReference>
<dbReference type="InterPro" id="IPR032438">
    <property type="entry name" value="ERCC3_RAD25_C"/>
</dbReference>
<dbReference type="OrthoDB" id="10262986at2759"/>
<dbReference type="PROSITE" id="PS51194">
    <property type="entry name" value="HELICASE_CTER"/>
    <property type="match status" value="1"/>
</dbReference>
<comment type="catalytic activity">
    <reaction evidence="17">
        <text>ATP + H2O = ADP + phosphate + H(+)</text>
        <dbReference type="Rhea" id="RHEA:13065"/>
        <dbReference type="ChEBI" id="CHEBI:15377"/>
        <dbReference type="ChEBI" id="CHEBI:15378"/>
        <dbReference type="ChEBI" id="CHEBI:30616"/>
        <dbReference type="ChEBI" id="CHEBI:43474"/>
        <dbReference type="ChEBI" id="CHEBI:456216"/>
        <dbReference type="EC" id="5.6.2.4"/>
    </reaction>
</comment>
<dbReference type="VEuPathDB" id="MicrosporidiaDB:DI09_218p10"/>
<evidence type="ECO:0000259" key="22">
    <source>
        <dbReference type="PROSITE" id="PS51192"/>
    </source>
</evidence>
<comment type="catalytic activity">
    <reaction evidence="15">
        <text>Couples ATP hydrolysis with the unwinding of duplex DNA by translocating in the 3'-5' direction.</text>
        <dbReference type="EC" id="5.6.2.4"/>
    </reaction>
</comment>
<keyword evidence="10" id="KW-0238">DNA-binding</keyword>
<evidence type="ECO:0000256" key="15">
    <source>
        <dbReference type="ARBA" id="ARBA00034617"/>
    </source>
</evidence>
<dbReference type="GO" id="GO:0097550">
    <property type="term" value="C:transcription preinitiation complex"/>
    <property type="evidence" value="ECO:0007669"/>
    <property type="project" value="TreeGrafter"/>
</dbReference>
<comment type="subcellular location">
    <subcellularLocation>
        <location evidence="1">Nucleus</location>
    </subcellularLocation>
</comment>
<dbReference type="Gene3D" id="3.40.50.300">
    <property type="entry name" value="P-loop containing nucleotide triphosphate hydrolases"/>
    <property type="match status" value="2"/>
</dbReference>
<evidence type="ECO:0000256" key="17">
    <source>
        <dbReference type="ARBA" id="ARBA00048988"/>
    </source>
</evidence>
<evidence type="ECO:0000256" key="18">
    <source>
        <dbReference type="ARBA" id="ARBA00058901"/>
    </source>
</evidence>
<keyword evidence="8" id="KW-0067">ATP-binding</keyword>
<sequence length="773" mass="86796">MDVDTPKASFLQDVSAGNSFECSSHSYFSPSDPELPISHLFTSSASSTSPFFISLRANSSQKPIYVNEDGRIFLETFSPAFSMAQDFLIAISEPVSRPNIIHEYQITPYSLYAAVSVGLETDAIIDVLDRFSKTELPTALVSFIRTCTLSYGKVKLVLHQGRYWIETAFPDIIQMLLKDPIIAEARKSLPPSSDNYSLSLAKDSSIDIPFSEETNEIENSTFSFEIPAGSVELVKRRCIEIDYPMLEEYDFLNDLRNFPLDIHLTATTSIRPYQEVALSKMFGNARARSGIIVLPCGAGKTLVGIAATSTIKKSTLVLCTSGVAVEQWYQQFRQFSTISPDLMARFTSSTKESSIVINDDDDHPQSALVIITTYTMVAFSGKRSYEAQRMMTCIKKIEGLLLLDEVHVVPANVFRRVLTTVAAHSKLGLTATLVREDDKIADLNFLIGPKLYEANWLDLSRQGHIATVKCSEIWCPMTSDFYREYLGASGRRRRLFYVMNPNKFQACQYLIDSHEKKGDKIIVFSDNVYALKVGAYALKLKKPFIYGPTSQVERMRILHQFQNNPNLNTIFLSKVGDTSIDLPEATCLIQISSHYGSRRQEAQRLGRILRAKRRMDDGFNAYFYSLVSKDTEEMFYSTKRQQFLIDQGYTFKVITELEGMKKNRHSLVYSTQKEQLELLKCIILASETEVAEDENLGTSADDIDGPDTGYVSSEAQLRASTSPHKSLSSLTGGSDLVYVEKNKRISTAVASTKGQSQQTSRHSLFKAYFKSKK</sequence>
<comment type="similarity">
    <text evidence="2">Belongs to the helicase family. RAD25/XPB subfamily.</text>
</comment>
<evidence type="ECO:0000313" key="24">
    <source>
        <dbReference type="EMBL" id="KGG52061.1"/>
    </source>
</evidence>
<keyword evidence="11" id="KW-0804">Transcription</keyword>
<dbReference type="GO" id="GO:0006367">
    <property type="term" value="P:transcription initiation at RNA polymerase II promoter"/>
    <property type="evidence" value="ECO:0007669"/>
    <property type="project" value="InterPro"/>
</dbReference>
<dbReference type="HOGENOM" id="CLU_008213_0_0_1"/>
<keyword evidence="25" id="KW-1185">Reference proteome</keyword>
<dbReference type="FunFam" id="3.40.50.300:FF:000117">
    <property type="entry name" value="Putative DNA repair helicase rad25"/>
    <property type="match status" value="1"/>
</dbReference>
<dbReference type="InterPro" id="IPR050615">
    <property type="entry name" value="ATP-dep_DNA_Helicase"/>
</dbReference>
<dbReference type="PROSITE" id="PS51192">
    <property type="entry name" value="HELICASE_ATP_BIND_1"/>
    <property type="match status" value="1"/>
</dbReference>
<dbReference type="CDD" id="cd18029">
    <property type="entry name" value="DEXHc_XPB"/>
    <property type="match status" value="1"/>
</dbReference>
<dbReference type="Pfam" id="PF13625">
    <property type="entry name" value="Helicase_C_3"/>
    <property type="match status" value="1"/>
</dbReference>
<dbReference type="EMBL" id="JMKJ01000131">
    <property type="protein sequence ID" value="KGG52061.1"/>
    <property type="molecule type" value="Genomic_DNA"/>
</dbReference>
<dbReference type="GO" id="GO:0016787">
    <property type="term" value="F:hydrolase activity"/>
    <property type="evidence" value="ECO:0007669"/>
    <property type="project" value="UniProtKB-KW"/>
</dbReference>
<dbReference type="GO" id="GO:0005524">
    <property type="term" value="F:ATP binding"/>
    <property type="evidence" value="ECO:0007669"/>
    <property type="project" value="UniProtKB-KW"/>
</dbReference>
<evidence type="ECO:0000259" key="23">
    <source>
        <dbReference type="PROSITE" id="PS51194"/>
    </source>
</evidence>
<dbReference type="GeneID" id="25259052"/>
<dbReference type="AlphaFoldDB" id="A0A098VWC7"/>
<evidence type="ECO:0000313" key="25">
    <source>
        <dbReference type="Proteomes" id="UP000029725"/>
    </source>
</evidence>
<dbReference type="GO" id="GO:0000112">
    <property type="term" value="C:nucleotide-excision repair factor 3 complex"/>
    <property type="evidence" value="ECO:0007669"/>
    <property type="project" value="TreeGrafter"/>
</dbReference>
<keyword evidence="6" id="KW-0378">Hydrolase</keyword>
<feature type="domain" description="Helicase C-terminal" evidence="23">
    <location>
        <begin position="505"/>
        <end position="668"/>
    </location>
</feature>
<dbReference type="PRINTS" id="PR00851">
    <property type="entry name" value="XRODRMPGMNTB"/>
</dbReference>
<evidence type="ECO:0000256" key="3">
    <source>
        <dbReference type="ARBA" id="ARBA00011640"/>
    </source>
</evidence>
<comment type="caution">
    <text evidence="24">The sequence shown here is derived from an EMBL/GenBank/DDBJ whole genome shotgun (WGS) entry which is preliminary data.</text>
</comment>
<evidence type="ECO:0000256" key="16">
    <source>
        <dbReference type="ARBA" id="ARBA00034808"/>
    </source>
</evidence>
<evidence type="ECO:0000256" key="13">
    <source>
        <dbReference type="ARBA" id="ARBA00023235"/>
    </source>
</evidence>
<dbReference type="InterPro" id="IPR032830">
    <property type="entry name" value="XPB/Ssl2_N"/>
</dbReference>
<evidence type="ECO:0000256" key="2">
    <source>
        <dbReference type="ARBA" id="ARBA00006637"/>
    </source>
</evidence>
<dbReference type="Pfam" id="PF04851">
    <property type="entry name" value="ResIII"/>
    <property type="match status" value="1"/>
</dbReference>
<protein>
    <recommendedName>
        <fullName evidence="16">DNA 3'-5' helicase</fullName>
        <ecNumber evidence="16">5.6.2.4</ecNumber>
    </recommendedName>
    <alternativeName>
        <fullName evidence="21">DNA repair helicase RAD25</fullName>
    </alternativeName>
    <alternativeName>
        <fullName evidence="20">RNA polymerase II transcription factor B subunit SSL2</fullName>
    </alternativeName>
    <alternativeName>
        <fullName evidence="19">Suppressor of stem-loop mutation 2</fullName>
    </alternativeName>
</protein>
<comment type="subunit">
    <text evidence="3">Component of the 7-subunit TFIIH core complex composed of XPB/SSL2, XPD/RAD3, SSL1, TFB1, TFB2, TFB4 and TFB5, which is active in NER. The core complex associates with the 3-subunit CTD-kinase module TFIIK composed of CCL1, KIN28 and TFB3 to form the 10-subunit holoenzyme (holo-TFIIH) active in transcription.</text>
</comment>
<gene>
    <name evidence="24" type="ORF">DI09_218p10</name>
</gene>
<evidence type="ECO:0000256" key="21">
    <source>
        <dbReference type="ARBA" id="ARBA00078607"/>
    </source>
</evidence>
<proteinExistence type="inferred from homology"/>
<keyword evidence="12" id="KW-0234">DNA repair</keyword>
<evidence type="ECO:0000256" key="1">
    <source>
        <dbReference type="ARBA" id="ARBA00004123"/>
    </source>
</evidence>
<dbReference type="CDD" id="cd18789">
    <property type="entry name" value="SF2_C_XPB"/>
    <property type="match status" value="1"/>
</dbReference>
<dbReference type="PANTHER" id="PTHR11274:SF0">
    <property type="entry name" value="GENERAL TRANSCRIPTION AND DNA REPAIR FACTOR IIH HELICASE SUBUNIT XPB"/>
    <property type="match status" value="1"/>
</dbReference>
<dbReference type="Pfam" id="PF16203">
    <property type="entry name" value="ERCC3_RAD25_C"/>
    <property type="match status" value="1"/>
</dbReference>
<dbReference type="SUPFAM" id="SSF52540">
    <property type="entry name" value="P-loop containing nucleoside triphosphate hydrolases"/>
    <property type="match status" value="2"/>
</dbReference>
<evidence type="ECO:0000256" key="8">
    <source>
        <dbReference type="ARBA" id="ARBA00022840"/>
    </source>
</evidence>
<dbReference type="GO" id="GO:0005675">
    <property type="term" value="C:transcription factor TFIIH holo complex"/>
    <property type="evidence" value="ECO:0007669"/>
    <property type="project" value="TreeGrafter"/>
</dbReference>
<evidence type="ECO:0000256" key="7">
    <source>
        <dbReference type="ARBA" id="ARBA00022806"/>
    </source>
</evidence>
<dbReference type="PANTHER" id="PTHR11274">
    <property type="entry name" value="RAD25/XP-B DNA REPAIR HELICASE"/>
    <property type="match status" value="1"/>
</dbReference>
<dbReference type="GO" id="GO:0043138">
    <property type="term" value="F:3'-5' DNA helicase activity"/>
    <property type="evidence" value="ECO:0007669"/>
    <property type="project" value="UniProtKB-EC"/>
</dbReference>
<dbReference type="GO" id="GO:0003677">
    <property type="term" value="F:DNA binding"/>
    <property type="evidence" value="ECO:0007669"/>
    <property type="project" value="UniProtKB-KW"/>
</dbReference>
<organism evidence="24 25">
    <name type="scientific">Mitosporidium daphniae</name>
    <dbReference type="NCBI Taxonomy" id="1485682"/>
    <lineage>
        <taxon>Eukaryota</taxon>
        <taxon>Fungi</taxon>
        <taxon>Fungi incertae sedis</taxon>
        <taxon>Microsporidia</taxon>
        <taxon>Mitosporidium</taxon>
    </lineage>
</organism>
<evidence type="ECO:0000256" key="19">
    <source>
        <dbReference type="ARBA" id="ARBA00075489"/>
    </source>
</evidence>
<dbReference type="SMART" id="SM00487">
    <property type="entry name" value="DEXDc"/>
    <property type="match status" value="1"/>
</dbReference>
<dbReference type="InterPro" id="IPR001650">
    <property type="entry name" value="Helicase_C-like"/>
</dbReference>
<keyword evidence="14" id="KW-0539">Nucleus</keyword>
<evidence type="ECO:0000256" key="6">
    <source>
        <dbReference type="ARBA" id="ARBA00022801"/>
    </source>
</evidence>
<accession>A0A098VWC7</accession>
<dbReference type="EC" id="5.6.2.4" evidence="16"/>
<dbReference type="InterPro" id="IPR014001">
    <property type="entry name" value="Helicase_ATP-bd"/>
</dbReference>
<dbReference type="NCBIfam" id="TIGR00603">
    <property type="entry name" value="rad25"/>
    <property type="match status" value="1"/>
</dbReference>
<keyword evidence="7" id="KW-0347">Helicase</keyword>
<evidence type="ECO:0000256" key="14">
    <source>
        <dbReference type="ARBA" id="ARBA00023242"/>
    </source>
</evidence>
<comment type="function">
    <text evidence="18">ATP-dependent 3'-5' DNA helicase/translocase; binds dsDNA rather than ssDNA, unzipping it in a translocase rather than classical helicase activity. Component of the general transcription and DNA repair factor IIH (TFIIH) core complex. When complexed to CDK-activating kinase (CAK), involved in RNA transcription by RNA polymerase II. Also involved in transcription-coupled nucleotide excision repair (NER) of damaged DNA. In NER, TFIIH acts by opening DNA around the lesion to allow the excision of the damaged oligonucleotide and its replacement by a new DNA fragment. The ATPase activity of XPB/SSL2, but not its helicase activity, is required for DNA opening. In transcription, TFIIH has an essential role in transcription initiation. When the pre-initiation complex (PIC) has been established, TFIIH is required for promoter opening and promoter escape. The ATP-dependent helicase activity of XPB/SSL2 is required for promoter opening and promoter escape.</text>
</comment>
<dbReference type="InterPro" id="IPR006935">
    <property type="entry name" value="Helicase/UvrB_N"/>
</dbReference>
<dbReference type="SMART" id="SM00490">
    <property type="entry name" value="HELICc"/>
    <property type="match status" value="1"/>
</dbReference>
<reference evidence="24 25" key="1">
    <citation type="submission" date="2014-04" db="EMBL/GenBank/DDBJ databases">
        <title>A new species of microsporidia sheds light on the evolution of extreme parasitism.</title>
        <authorList>
            <person name="Haag K.L."/>
            <person name="James T.Y."/>
            <person name="Larsson R."/>
            <person name="Schaer T.M."/>
            <person name="Refardt D."/>
            <person name="Pombert J.-F."/>
            <person name="Ebert D."/>
        </authorList>
    </citation>
    <scope>NUCLEOTIDE SEQUENCE [LARGE SCALE GENOMIC DNA]</scope>
    <source>
        <strain evidence="24 25">UGP3</strain>
        <tissue evidence="24">Spores</tissue>
    </source>
</reference>
<evidence type="ECO:0000256" key="9">
    <source>
        <dbReference type="ARBA" id="ARBA00023015"/>
    </source>
</evidence>
<evidence type="ECO:0000256" key="4">
    <source>
        <dbReference type="ARBA" id="ARBA00022741"/>
    </source>
</evidence>
<feature type="domain" description="Helicase ATP-binding" evidence="22">
    <location>
        <begin position="281"/>
        <end position="451"/>
    </location>
</feature>
<dbReference type="RefSeq" id="XP_013238497.1">
    <property type="nucleotide sequence ID" value="XM_013383043.1"/>
</dbReference>
<evidence type="ECO:0000256" key="5">
    <source>
        <dbReference type="ARBA" id="ARBA00022763"/>
    </source>
</evidence>
<keyword evidence="5" id="KW-0227">DNA damage</keyword>
<dbReference type="InterPro" id="IPR027417">
    <property type="entry name" value="P-loop_NTPase"/>
</dbReference>
<name>A0A098VWC7_9MICR</name>
<evidence type="ECO:0000256" key="10">
    <source>
        <dbReference type="ARBA" id="ARBA00023125"/>
    </source>
</evidence>
<evidence type="ECO:0000256" key="12">
    <source>
        <dbReference type="ARBA" id="ARBA00023204"/>
    </source>
</evidence>